<dbReference type="GO" id="GO:0003677">
    <property type="term" value="F:DNA binding"/>
    <property type="evidence" value="ECO:0007669"/>
    <property type="project" value="InterPro"/>
</dbReference>
<evidence type="ECO:0000259" key="1">
    <source>
        <dbReference type="PROSITE" id="PS50943"/>
    </source>
</evidence>
<feature type="domain" description="HTH cro/C1-type" evidence="1">
    <location>
        <begin position="25"/>
        <end position="72"/>
    </location>
</feature>
<name>A0A7X0P6M6_9ACTN</name>
<dbReference type="CDD" id="cd00093">
    <property type="entry name" value="HTH_XRE"/>
    <property type="match status" value="1"/>
</dbReference>
<keyword evidence="3" id="KW-1185">Reference proteome</keyword>
<comment type="caution">
    <text evidence="2">The sequence shown here is derived from an EMBL/GenBank/DDBJ whole genome shotgun (WGS) entry which is preliminary data.</text>
</comment>
<dbReference type="AlphaFoldDB" id="A0A7X0P6M6"/>
<protein>
    <submittedName>
        <fullName evidence="2">Transcriptional regulator with XRE-family HTH domain</fullName>
    </submittedName>
</protein>
<proteinExistence type="predicted"/>
<dbReference type="InterPro" id="IPR010982">
    <property type="entry name" value="Lambda_DNA-bd_dom_sf"/>
</dbReference>
<evidence type="ECO:0000313" key="2">
    <source>
        <dbReference type="EMBL" id="MBB6556257.1"/>
    </source>
</evidence>
<gene>
    <name evidence="2" type="ORF">HD593_011052</name>
</gene>
<dbReference type="InterPro" id="IPR001387">
    <property type="entry name" value="Cro/C1-type_HTH"/>
</dbReference>
<dbReference type="EMBL" id="JACHMI010000001">
    <property type="protein sequence ID" value="MBB6556257.1"/>
    <property type="molecule type" value="Genomic_DNA"/>
</dbReference>
<evidence type="ECO:0000313" key="3">
    <source>
        <dbReference type="Proteomes" id="UP000565579"/>
    </source>
</evidence>
<dbReference type="SUPFAM" id="SSF47413">
    <property type="entry name" value="lambda repressor-like DNA-binding domains"/>
    <property type="match status" value="1"/>
</dbReference>
<dbReference type="Proteomes" id="UP000565579">
    <property type="component" value="Unassembled WGS sequence"/>
</dbReference>
<accession>A0A7X0P6M6</accession>
<reference evidence="2 3" key="1">
    <citation type="submission" date="2020-08" db="EMBL/GenBank/DDBJ databases">
        <title>Sequencing the genomes of 1000 actinobacteria strains.</title>
        <authorList>
            <person name="Klenk H.-P."/>
        </authorList>
    </citation>
    <scope>NUCLEOTIDE SEQUENCE [LARGE SCALE GENOMIC DNA]</scope>
    <source>
        <strain evidence="2 3">DSM 43768</strain>
    </source>
</reference>
<sequence>MSQGATIRLRAGVDEQLKEALGCKTATEVAEALGVDQGQYSRVIRGRSDPGPQFQARLLLRVQQYGLTFDDLFHVVEFDTALEETA</sequence>
<organism evidence="2 3">
    <name type="scientific">Nonomuraea rubra</name>
    <dbReference type="NCBI Taxonomy" id="46180"/>
    <lineage>
        <taxon>Bacteria</taxon>
        <taxon>Bacillati</taxon>
        <taxon>Actinomycetota</taxon>
        <taxon>Actinomycetes</taxon>
        <taxon>Streptosporangiales</taxon>
        <taxon>Streptosporangiaceae</taxon>
        <taxon>Nonomuraea</taxon>
    </lineage>
</organism>
<dbReference type="PROSITE" id="PS50943">
    <property type="entry name" value="HTH_CROC1"/>
    <property type="match status" value="1"/>
</dbReference>